<feature type="compositionally biased region" description="Polar residues" evidence="3">
    <location>
        <begin position="27"/>
        <end position="51"/>
    </location>
</feature>
<organism evidence="5 6">
    <name type="scientific">Circinella minor</name>
    <dbReference type="NCBI Taxonomy" id="1195481"/>
    <lineage>
        <taxon>Eukaryota</taxon>
        <taxon>Fungi</taxon>
        <taxon>Fungi incertae sedis</taxon>
        <taxon>Mucoromycota</taxon>
        <taxon>Mucoromycotina</taxon>
        <taxon>Mucoromycetes</taxon>
        <taxon>Mucorales</taxon>
        <taxon>Lichtheimiaceae</taxon>
        <taxon>Circinella</taxon>
    </lineage>
</organism>
<dbReference type="SMART" id="SM00160">
    <property type="entry name" value="RanBD"/>
    <property type="match status" value="1"/>
</dbReference>
<accession>A0A8H7RWZ2</accession>
<evidence type="ECO:0000313" key="5">
    <source>
        <dbReference type="EMBL" id="KAG2218681.1"/>
    </source>
</evidence>
<dbReference type="Pfam" id="PF00638">
    <property type="entry name" value="Ran_BP1"/>
    <property type="match status" value="1"/>
</dbReference>
<feature type="compositionally biased region" description="Polar residues" evidence="3">
    <location>
        <begin position="137"/>
        <end position="151"/>
    </location>
</feature>
<feature type="compositionally biased region" description="Basic and acidic residues" evidence="3">
    <location>
        <begin position="195"/>
        <end position="208"/>
    </location>
</feature>
<feature type="compositionally biased region" description="Basic and acidic residues" evidence="3">
    <location>
        <begin position="108"/>
        <end position="119"/>
    </location>
</feature>
<dbReference type="InterPro" id="IPR011993">
    <property type="entry name" value="PH-like_dom_sf"/>
</dbReference>
<feature type="region of interest" description="Disordered" evidence="3">
    <location>
        <begin position="1"/>
        <end position="241"/>
    </location>
</feature>
<dbReference type="PROSITE" id="PS50196">
    <property type="entry name" value="RANBD1"/>
    <property type="match status" value="1"/>
</dbReference>
<dbReference type="EMBL" id="JAEPRB010000216">
    <property type="protein sequence ID" value="KAG2218681.1"/>
    <property type="molecule type" value="Genomic_DNA"/>
</dbReference>
<dbReference type="Proteomes" id="UP000646827">
    <property type="component" value="Unassembled WGS sequence"/>
</dbReference>
<feature type="compositionally biased region" description="Basic and acidic residues" evidence="3">
    <location>
        <begin position="154"/>
        <end position="166"/>
    </location>
</feature>
<name>A0A8H7RWZ2_9FUNG</name>
<dbReference type="AlphaFoldDB" id="A0A8H7RWZ2"/>
<reference evidence="5 6" key="1">
    <citation type="submission" date="2020-12" db="EMBL/GenBank/DDBJ databases">
        <title>Metabolic potential, ecology and presence of endohyphal bacteria is reflected in genomic diversity of Mucoromycotina.</title>
        <authorList>
            <person name="Muszewska A."/>
            <person name="Okrasinska A."/>
            <person name="Steczkiewicz K."/>
            <person name="Drgas O."/>
            <person name="Orlowska M."/>
            <person name="Perlinska-Lenart U."/>
            <person name="Aleksandrzak-Piekarczyk T."/>
            <person name="Szatraj K."/>
            <person name="Zielenkiewicz U."/>
            <person name="Pilsyk S."/>
            <person name="Malc E."/>
            <person name="Mieczkowski P."/>
            <person name="Kruszewska J.S."/>
            <person name="Biernat P."/>
            <person name="Pawlowska J."/>
        </authorList>
    </citation>
    <scope>NUCLEOTIDE SEQUENCE [LARGE SCALE GENOMIC DNA]</scope>
    <source>
        <strain evidence="5 6">CBS 142.35</strain>
    </source>
</reference>
<dbReference type="PANTHER" id="PTHR23138:SF142">
    <property type="entry name" value="RAN-BINDING PROTEIN 3B-RELATED"/>
    <property type="match status" value="1"/>
</dbReference>
<evidence type="ECO:0000256" key="2">
    <source>
        <dbReference type="ARBA" id="ARBA00023242"/>
    </source>
</evidence>
<dbReference type="OrthoDB" id="185618at2759"/>
<feature type="compositionally biased region" description="Acidic residues" evidence="3">
    <location>
        <begin position="92"/>
        <end position="107"/>
    </location>
</feature>
<protein>
    <recommendedName>
        <fullName evidence="4">RanBD1 domain-containing protein</fullName>
    </recommendedName>
</protein>
<dbReference type="SUPFAM" id="SSF50729">
    <property type="entry name" value="PH domain-like"/>
    <property type="match status" value="1"/>
</dbReference>
<dbReference type="Gene3D" id="2.30.29.30">
    <property type="entry name" value="Pleckstrin-homology domain (PH domain)/Phosphotyrosine-binding domain (PTB)"/>
    <property type="match status" value="1"/>
</dbReference>
<dbReference type="CDD" id="cd00835">
    <property type="entry name" value="RanBD_family"/>
    <property type="match status" value="1"/>
</dbReference>
<gene>
    <name evidence="5" type="ORF">INT45_013347</name>
</gene>
<feature type="compositionally biased region" description="Low complexity" evidence="3">
    <location>
        <begin position="343"/>
        <end position="353"/>
    </location>
</feature>
<proteinExistence type="predicted"/>
<dbReference type="InterPro" id="IPR045255">
    <property type="entry name" value="RanBP1-like"/>
</dbReference>
<feature type="region of interest" description="Disordered" evidence="3">
    <location>
        <begin position="303"/>
        <end position="362"/>
    </location>
</feature>
<dbReference type="PANTHER" id="PTHR23138">
    <property type="entry name" value="RAN BINDING PROTEIN"/>
    <property type="match status" value="1"/>
</dbReference>
<keyword evidence="6" id="KW-1185">Reference proteome</keyword>
<sequence length="522" mass="58344">MSSSPNESISDFDDAASTKKRGRDQSVEPQDQPTQITQKEVEDSQPTSSAPKKSKRIDEEDLDSTNTTSVRTIRRNLKDMSTADRSNSTSDNEPEDATMHQDEEEQDNAMHQDQKEDNSHISNNSIPAETEIKENEQSVATKHQQQQQEQFVSGDKEEKVEEEKSSKNKHAFAAFGGNSHDDDDWGEFEEEDKEEQAKKEQEPTDKPKYTFGATSGFGTKGWSLQQTATPPVTHTTQKPTFGGFSGSGFGAFASSEKPSTSFSSLATSSTINNTSNNTNNNNNNNSSTFGSFSSFARAAAASKTTTTTTTTTNDSNTSLSSPQTKESTELSNTNHHTEDDTNNNDTSHSSTTTPQRNATLSPELPSAVIDMNTIHTNNNNTIKSKPLQQPPTEVITGEENEDTLYQTRAKLYEMEHDNWKERGLGTLRIKQHKKNNQQRRVIMRADSVYRLILNVRLVSYLKFDINQEKFVQFLLIEKEENNEGKIENRFRKFALKVSNASAAEELLHQLVSALPKETDEEQ</sequence>
<feature type="domain" description="RanBD1" evidence="4">
    <location>
        <begin position="386"/>
        <end position="519"/>
    </location>
</feature>
<feature type="compositionally biased region" description="Acidic residues" evidence="3">
    <location>
        <begin position="181"/>
        <end position="194"/>
    </location>
</feature>
<evidence type="ECO:0000256" key="3">
    <source>
        <dbReference type="SAM" id="MobiDB-lite"/>
    </source>
</evidence>
<feature type="compositionally biased region" description="Polar residues" evidence="3">
    <location>
        <begin position="212"/>
        <end position="239"/>
    </location>
</feature>
<dbReference type="InterPro" id="IPR000156">
    <property type="entry name" value="Ran_bind_dom"/>
</dbReference>
<comment type="subcellular location">
    <subcellularLocation>
        <location evidence="1">Nucleus</location>
    </subcellularLocation>
</comment>
<evidence type="ECO:0000259" key="4">
    <source>
        <dbReference type="PROSITE" id="PS50196"/>
    </source>
</evidence>
<evidence type="ECO:0000313" key="6">
    <source>
        <dbReference type="Proteomes" id="UP000646827"/>
    </source>
</evidence>
<comment type="caution">
    <text evidence="5">The sequence shown here is derived from an EMBL/GenBank/DDBJ whole genome shotgun (WGS) entry which is preliminary data.</text>
</comment>
<feature type="compositionally biased region" description="Low complexity" evidence="3">
    <location>
        <begin position="303"/>
        <end position="321"/>
    </location>
</feature>
<dbReference type="GO" id="GO:0005634">
    <property type="term" value="C:nucleus"/>
    <property type="evidence" value="ECO:0007669"/>
    <property type="project" value="UniProtKB-SubCell"/>
</dbReference>
<keyword evidence="2" id="KW-0539">Nucleus</keyword>
<evidence type="ECO:0000256" key="1">
    <source>
        <dbReference type="ARBA" id="ARBA00004123"/>
    </source>
</evidence>